<proteinExistence type="predicted"/>
<name>A0ABU5DUE3_9PROT</name>
<dbReference type="RefSeq" id="WP_320499303.1">
    <property type="nucleotide sequence ID" value="NZ_JAXCLX010000001.1"/>
</dbReference>
<evidence type="ECO:0008006" key="4">
    <source>
        <dbReference type="Google" id="ProtNLM"/>
    </source>
</evidence>
<reference evidence="2 3" key="1">
    <citation type="journal article" date="2013" name="Antonie Van Leeuwenhoek">
        <title>Dongia rigui sp. nov., isolated from freshwater of a large wetland in Korea.</title>
        <authorList>
            <person name="Baik K.S."/>
            <person name="Hwang Y.M."/>
            <person name="Choi J.S."/>
            <person name="Kwon J."/>
            <person name="Seong C.N."/>
        </authorList>
    </citation>
    <scope>NUCLEOTIDE SEQUENCE [LARGE SCALE GENOMIC DNA]</scope>
    <source>
        <strain evidence="2 3">04SU4-P</strain>
    </source>
</reference>
<accession>A0ABU5DUE3</accession>
<sequence>MSDGNHIRRGILPALGLFLCLTTSGSALASGAEAGTTIGIATANIAWEKPQDIQRSFTEIADAGFTTVRIGLKNPVAASYAALTAAKEAGLDILVTVPLIDGSVALEGAAPRARSKRFFKAFGLSQIDPARVEARLADLLDFVAARDIPLIGLELGNELNWSGYNGDLPLLATGQVVVSHQDLAPDVAKRFAAGIAKYRSVFEIAKAALEARPALGNVKLVSAGLADINADFIRRSGATYIAPALVYDAYADQRVFALTDVVGVHLYEPLRAASRSAERPAMIDAQLRNCGATAFSGRPCWITEFGSALPPQTCAPEDAQRISLLQPLLEHLAQPGRATAVPFAFYYDWDADKGFALKRCGQPTALVETLSRAESAGQP</sequence>
<feature type="chain" id="PRO_5046905367" description="Glycoside hydrolase family 5 domain-containing protein" evidence="1">
    <location>
        <begin position="30"/>
        <end position="379"/>
    </location>
</feature>
<evidence type="ECO:0000313" key="2">
    <source>
        <dbReference type="EMBL" id="MDY0870932.1"/>
    </source>
</evidence>
<dbReference type="SUPFAM" id="SSF51445">
    <property type="entry name" value="(Trans)glycosidases"/>
    <property type="match status" value="1"/>
</dbReference>
<protein>
    <recommendedName>
        <fullName evidence="4">Glycoside hydrolase family 5 domain-containing protein</fullName>
    </recommendedName>
</protein>
<keyword evidence="1" id="KW-0732">Signal</keyword>
<organism evidence="2 3">
    <name type="scientific">Dongia rigui</name>
    <dbReference type="NCBI Taxonomy" id="940149"/>
    <lineage>
        <taxon>Bacteria</taxon>
        <taxon>Pseudomonadati</taxon>
        <taxon>Pseudomonadota</taxon>
        <taxon>Alphaproteobacteria</taxon>
        <taxon>Rhodospirillales</taxon>
        <taxon>Dongiaceae</taxon>
        <taxon>Dongia</taxon>
    </lineage>
</organism>
<comment type="caution">
    <text evidence="2">The sequence shown here is derived from an EMBL/GenBank/DDBJ whole genome shotgun (WGS) entry which is preliminary data.</text>
</comment>
<dbReference type="EMBL" id="JAXCLX010000001">
    <property type="protein sequence ID" value="MDY0870932.1"/>
    <property type="molecule type" value="Genomic_DNA"/>
</dbReference>
<dbReference type="InterPro" id="IPR017853">
    <property type="entry name" value="GH"/>
</dbReference>
<evidence type="ECO:0000313" key="3">
    <source>
        <dbReference type="Proteomes" id="UP001271769"/>
    </source>
</evidence>
<keyword evidence="3" id="KW-1185">Reference proteome</keyword>
<feature type="signal peptide" evidence="1">
    <location>
        <begin position="1"/>
        <end position="29"/>
    </location>
</feature>
<dbReference type="Proteomes" id="UP001271769">
    <property type="component" value="Unassembled WGS sequence"/>
</dbReference>
<gene>
    <name evidence="2" type="ORF">SMD31_03325</name>
</gene>
<evidence type="ECO:0000256" key="1">
    <source>
        <dbReference type="SAM" id="SignalP"/>
    </source>
</evidence>
<dbReference type="Gene3D" id="3.20.20.80">
    <property type="entry name" value="Glycosidases"/>
    <property type="match status" value="1"/>
</dbReference>